<sequence>MTVGTLEEFKLNCIYILQASLSDNVTKRGTCFSIGENLLLTANHVVSNATSIKIFLTSDSFVQNQHIEAQCIYSNADLDIAVLLVPDGVIQNSIELYSTAVSLDNEVKSCGYPAEKGHYHAPIRVKVTNTFSHMESRDYSFEVSQSDTVSKYDGMSGSPVMYENRCIGILLVQQGGNTLYALSVKDFLADSSLHEIVIARDIKIIIQDGISYKAPDFPKSPFTYCINCNNGHPNIKGIDIGFTMRQWNINEFTESVYDWMIDYCLSYKEKVNFSGGERGLFKYARSHYPVGELNALGDLCLHIAIRESYSTIPIMNKVFDVNNKTFSCTHAVLNFDSIELWIGASSVTTNIEEATLSAIESIKYIVDIKSLQNRLITLTAEIDNSWPHQEKLKRLANSSLALDKRFDKIIIPVFIMHNSELITKYDEANFIRLFNDNVANCKGILQKNIDQSLINLIDLRVFYFPVSDINEVNNALMKELNS</sequence>
<organism evidence="2">
    <name type="scientific">Salmonella enterica I</name>
    <dbReference type="NCBI Taxonomy" id="59201"/>
    <lineage>
        <taxon>Bacteria</taxon>
        <taxon>Pseudomonadati</taxon>
        <taxon>Pseudomonadota</taxon>
        <taxon>Gammaproteobacteria</taxon>
        <taxon>Enterobacterales</taxon>
        <taxon>Enterobacteriaceae</taxon>
        <taxon>Salmonella</taxon>
    </lineage>
</organism>
<name>A0A3Y8WMD8_SALET</name>
<dbReference type="InterPro" id="IPR009003">
    <property type="entry name" value="Peptidase_S1_PA"/>
</dbReference>
<gene>
    <name evidence="2" type="ORF">GAW88_09150</name>
</gene>
<dbReference type="EMBL" id="AALTDJ010000005">
    <property type="protein sequence ID" value="EDD1173506.1"/>
    <property type="molecule type" value="Genomic_DNA"/>
</dbReference>
<reference evidence="2" key="1">
    <citation type="submission" date="2019-10" db="EMBL/GenBank/DDBJ databases">
        <authorList>
            <person name="Ashton P.M."/>
            <person name="Dallman T."/>
            <person name="Nair S."/>
            <person name="De Pinna E."/>
            <person name="Peters T."/>
            <person name="Grant K."/>
        </authorList>
    </citation>
    <scope>NUCLEOTIDE SEQUENCE</scope>
    <source>
        <strain evidence="2">817361</strain>
    </source>
</reference>
<dbReference type="SUPFAM" id="SSF50494">
    <property type="entry name" value="Trypsin-like serine proteases"/>
    <property type="match status" value="1"/>
</dbReference>
<dbReference type="Pfam" id="PF13365">
    <property type="entry name" value="Trypsin_2"/>
    <property type="match status" value="1"/>
</dbReference>
<dbReference type="Pfam" id="PF08878">
    <property type="entry name" value="HamA"/>
    <property type="match status" value="1"/>
</dbReference>
<comment type="caution">
    <text evidence="2">The sequence shown here is derived from an EMBL/GenBank/DDBJ whole genome shotgun (WGS) entry which is preliminary data.</text>
</comment>
<feature type="domain" description="Anti-bacteriophage protein A/HamA C-terminal" evidence="1">
    <location>
        <begin position="229"/>
        <end position="480"/>
    </location>
</feature>
<evidence type="ECO:0000259" key="1">
    <source>
        <dbReference type="Pfam" id="PF08878"/>
    </source>
</evidence>
<dbReference type="AlphaFoldDB" id="A0A3Y8WMD8"/>
<accession>A0A3Y8WMD8</accession>
<dbReference type="InterPro" id="IPR043504">
    <property type="entry name" value="Peptidase_S1_PA_chymotrypsin"/>
</dbReference>
<proteinExistence type="predicted"/>
<dbReference type="Gene3D" id="2.40.10.10">
    <property type="entry name" value="Trypsin-like serine proteases"/>
    <property type="match status" value="2"/>
</dbReference>
<evidence type="ECO:0000313" key="2">
    <source>
        <dbReference type="EMBL" id="EDD1173506.1"/>
    </source>
</evidence>
<dbReference type="InterPro" id="IPR014976">
    <property type="entry name" value="AbpA_HamA_C"/>
</dbReference>
<protein>
    <submittedName>
        <fullName evidence="2">DUF1837 domain-containing protein</fullName>
    </submittedName>
</protein>